<dbReference type="GO" id="GO:0008270">
    <property type="term" value="F:zinc ion binding"/>
    <property type="evidence" value="ECO:0007669"/>
    <property type="project" value="InterPro"/>
</dbReference>
<evidence type="ECO:0000256" key="1">
    <source>
        <dbReference type="ARBA" id="ARBA00023015"/>
    </source>
</evidence>
<dbReference type="GO" id="GO:0000435">
    <property type="term" value="P:positive regulation of transcription from RNA polymerase II promoter by galactose"/>
    <property type="evidence" value="ECO:0007669"/>
    <property type="project" value="TreeGrafter"/>
</dbReference>
<sequence>MAICMQYGSTFLISDDDMLSNDDVDHVKVASQKSYALYCRSQRLLLADIENPSLMTVQSYIYCIIYLYNTSSLNAAYAMLGNASRVTQTIGLQFQPASITSVADRQLRARVWSVMAMLDSQLSMALGRPATINVEKSNIVSPGHSQDHASLSGSMLMSPNHDDITWLSFHENCAHLVNSVQQIQYDFSKQVIQAQEHHAVKSFYDSPVALEELASFLGREVRSVYGWAENVPESLKIPRKGSGESFSTERTLLKFNTFSPIWLQRQRLLLEILYHHLQLSNFRSFLRLPPGSSFITPLSDCHSINCLNHAISLTNIIHQVLTDTDLLRGWSPVVQYQWDSALCILGFTLTNPICPPSPTARKCLQTAICSFEIMGKYFAASREAAQLMRRLASQAEMLVQQFHNNLSSRKTDSRDGSGQIVTPAARSSTTDAVQMLAAPALTPEYIQKCPSAGFDLSSFVGGSGIGGNESFTLDEFRIVSTGMITNGSPVLGGISGDLTSEVDYSWISGDGIID</sequence>
<organism evidence="6 7">
    <name type="scientific">Penicillium cosmopolitanum</name>
    <dbReference type="NCBI Taxonomy" id="1131564"/>
    <lineage>
        <taxon>Eukaryota</taxon>
        <taxon>Fungi</taxon>
        <taxon>Dikarya</taxon>
        <taxon>Ascomycota</taxon>
        <taxon>Pezizomycotina</taxon>
        <taxon>Eurotiomycetes</taxon>
        <taxon>Eurotiomycetidae</taxon>
        <taxon>Eurotiales</taxon>
        <taxon>Aspergillaceae</taxon>
        <taxon>Penicillium</taxon>
    </lineage>
</organism>
<dbReference type="Pfam" id="PF04082">
    <property type="entry name" value="Fungal_trans"/>
    <property type="match status" value="1"/>
</dbReference>
<dbReference type="GeneID" id="81372064"/>
<keyword evidence="2" id="KW-0804">Transcription</keyword>
<evidence type="ECO:0000313" key="6">
    <source>
        <dbReference type="EMBL" id="KAJ5385906.1"/>
    </source>
</evidence>
<dbReference type="EMBL" id="JAPZBU010000009">
    <property type="protein sequence ID" value="KAJ5385906.1"/>
    <property type="molecule type" value="Genomic_DNA"/>
</dbReference>
<dbReference type="PANTHER" id="PTHR47424:SF12">
    <property type="entry name" value="TRANSCRIPTION FACTOR ASQA"/>
    <property type="match status" value="1"/>
</dbReference>
<keyword evidence="7" id="KW-1185">Reference proteome</keyword>
<dbReference type="PANTHER" id="PTHR47424">
    <property type="entry name" value="REGULATORY PROTEIN GAL4"/>
    <property type="match status" value="1"/>
</dbReference>
<dbReference type="OrthoDB" id="2283488at2759"/>
<keyword evidence="3" id="KW-0539">Nucleus</keyword>
<evidence type="ECO:0000256" key="3">
    <source>
        <dbReference type="ARBA" id="ARBA00023242"/>
    </source>
</evidence>
<comment type="caution">
    <text evidence="6">The sequence shown here is derived from an EMBL/GenBank/DDBJ whole genome shotgun (WGS) entry which is preliminary data.</text>
</comment>
<dbReference type="GO" id="GO:0006351">
    <property type="term" value="P:DNA-templated transcription"/>
    <property type="evidence" value="ECO:0007669"/>
    <property type="project" value="InterPro"/>
</dbReference>
<dbReference type="InterPro" id="IPR051127">
    <property type="entry name" value="Fungal_SecMet_Regulators"/>
</dbReference>
<proteinExistence type="predicted"/>
<feature type="domain" description="Xylanolytic transcriptional activator regulatory" evidence="5">
    <location>
        <begin position="76"/>
        <end position="148"/>
    </location>
</feature>
<protein>
    <recommendedName>
        <fullName evidence="5">Xylanolytic transcriptional activator regulatory domain-containing protein</fullName>
    </recommendedName>
</protein>
<evidence type="ECO:0000256" key="4">
    <source>
        <dbReference type="SAM" id="MobiDB-lite"/>
    </source>
</evidence>
<dbReference type="SMART" id="SM00906">
    <property type="entry name" value="Fungal_trans"/>
    <property type="match status" value="1"/>
</dbReference>
<evidence type="ECO:0000256" key="2">
    <source>
        <dbReference type="ARBA" id="ARBA00023163"/>
    </source>
</evidence>
<name>A0A9W9VMK5_9EURO</name>
<evidence type="ECO:0000259" key="5">
    <source>
        <dbReference type="SMART" id="SM00906"/>
    </source>
</evidence>
<dbReference type="GO" id="GO:0000981">
    <property type="term" value="F:DNA-binding transcription factor activity, RNA polymerase II-specific"/>
    <property type="evidence" value="ECO:0007669"/>
    <property type="project" value="TreeGrafter"/>
</dbReference>
<reference evidence="6" key="1">
    <citation type="submission" date="2022-12" db="EMBL/GenBank/DDBJ databases">
        <authorList>
            <person name="Petersen C."/>
        </authorList>
    </citation>
    <scope>NUCLEOTIDE SEQUENCE</scope>
    <source>
        <strain evidence="6">IBT 29677</strain>
    </source>
</reference>
<dbReference type="Proteomes" id="UP001147747">
    <property type="component" value="Unassembled WGS sequence"/>
</dbReference>
<dbReference type="RefSeq" id="XP_056483704.1">
    <property type="nucleotide sequence ID" value="XM_056633084.1"/>
</dbReference>
<dbReference type="GO" id="GO:0005634">
    <property type="term" value="C:nucleus"/>
    <property type="evidence" value="ECO:0007669"/>
    <property type="project" value="TreeGrafter"/>
</dbReference>
<dbReference type="GO" id="GO:0000978">
    <property type="term" value="F:RNA polymerase II cis-regulatory region sequence-specific DNA binding"/>
    <property type="evidence" value="ECO:0007669"/>
    <property type="project" value="TreeGrafter"/>
</dbReference>
<feature type="region of interest" description="Disordered" evidence="4">
    <location>
        <begin position="406"/>
        <end position="426"/>
    </location>
</feature>
<reference evidence="6" key="2">
    <citation type="journal article" date="2023" name="IMA Fungus">
        <title>Comparative genomic study of the Penicillium genus elucidates a diverse pangenome and 15 lateral gene transfer events.</title>
        <authorList>
            <person name="Petersen C."/>
            <person name="Sorensen T."/>
            <person name="Nielsen M.R."/>
            <person name="Sondergaard T.E."/>
            <person name="Sorensen J.L."/>
            <person name="Fitzpatrick D.A."/>
            <person name="Frisvad J.C."/>
            <person name="Nielsen K.L."/>
        </authorList>
    </citation>
    <scope>NUCLEOTIDE SEQUENCE</scope>
    <source>
        <strain evidence="6">IBT 29677</strain>
    </source>
</reference>
<gene>
    <name evidence="6" type="ORF">N7509_008447</name>
</gene>
<accession>A0A9W9VMK5</accession>
<keyword evidence="1" id="KW-0805">Transcription regulation</keyword>
<dbReference type="AlphaFoldDB" id="A0A9W9VMK5"/>
<dbReference type="InterPro" id="IPR007219">
    <property type="entry name" value="XnlR_reg_dom"/>
</dbReference>
<dbReference type="CDD" id="cd12148">
    <property type="entry name" value="fungal_TF_MHR"/>
    <property type="match status" value="1"/>
</dbReference>
<evidence type="ECO:0000313" key="7">
    <source>
        <dbReference type="Proteomes" id="UP001147747"/>
    </source>
</evidence>